<gene>
    <name evidence="3" type="ORF">ABEU20_000827</name>
</gene>
<comment type="caution">
    <text evidence="3">The sequence shown here is derived from an EMBL/GenBank/DDBJ whole genome shotgun (WGS) entry which is preliminary data.</text>
</comment>
<evidence type="ECO:0000256" key="1">
    <source>
        <dbReference type="SAM" id="MobiDB-lite"/>
    </source>
</evidence>
<dbReference type="InterPro" id="IPR040891">
    <property type="entry name" value="HEPN_SAV_6107"/>
</dbReference>
<organism evidence="3 4">
    <name type="scientific">Rhodococcus parequi</name>
    <dbReference type="NCBI Taxonomy" id="3137122"/>
    <lineage>
        <taxon>Bacteria</taxon>
        <taxon>Bacillati</taxon>
        <taxon>Actinomycetota</taxon>
        <taxon>Actinomycetes</taxon>
        <taxon>Mycobacteriales</taxon>
        <taxon>Nocardiaceae</taxon>
        <taxon>Rhodococcus</taxon>
    </lineage>
</organism>
<sequence>MGKVQTRTSGPGTGTSGPSVSPSPGRGVGAPVRGPLSAPVKAVNLLRRADALLSEAAGASDPAERFRTAYVGALRGAAAVLASGEGSEASRTARRPRSRSAWVLMARAEPNFAAWADFFAGFSALRADLEAGISRTIGAEEADSFYVEVGRFLFDVEDRLGC</sequence>
<proteinExistence type="predicted"/>
<feature type="compositionally biased region" description="Low complexity" evidence="1">
    <location>
        <begin position="16"/>
        <end position="34"/>
    </location>
</feature>
<feature type="domain" description="SAV-6107-like HEPN" evidence="2">
    <location>
        <begin position="56"/>
        <end position="157"/>
    </location>
</feature>
<dbReference type="Pfam" id="PF18726">
    <property type="entry name" value="HEPN_SAV_6107"/>
    <property type="match status" value="1"/>
</dbReference>
<dbReference type="EMBL" id="JBDLNV010000001">
    <property type="protein sequence ID" value="MFM1722273.1"/>
    <property type="molecule type" value="Genomic_DNA"/>
</dbReference>
<evidence type="ECO:0000313" key="4">
    <source>
        <dbReference type="Proteomes" id="UP001629745"/>
    </source>
</evidence>
<feature type="region of interest" description="Disordered" evidence="1">
    <location>
        <begin position="1"/>
        <end position="34"/>
    </location>
</feature>
<name>A0ABW9FC13_9NOCA</name>
<keyword evidence="4" id="KW-1185">Reference proteome</keyword>
<evidence type="ECO:0000313" key="3">
    <source>
        <dbReference type="EMBL" id="MFM1722273.1"/>
    </source>
</evidence>
<evidence type="ECO:0000259" key="2">
    <source>
        <dbReference type="Pfam" id="PF18726"/>
    </source>
</evidence>
<dbReference type="Proteomes" id="UP001629745">
    <property type="component" value="Unassembled WGS sequence"/>
</dbReference>
<accession>A0ABW9FC13</accession>
<dbReference type="RefSeq" id="WP_420162834.1">
    <property type="nucleotide sequence ID" value="NZ_JBDLNV010000001.1"/>
</dbReference>
<protein>
    <submittedName>
        <fullName evidence="3">SAV_6107 family HEPN domain-containing protein</fullName>
    </submittedName>
</protein>
<reference evidence="3 4" key="1">
    <citation type="submission" date="2023-11" db="EMBL/GenBank/DDBJ databases">
        <authorList>
            <person name="Val-Calvo J."/>
            <person name="Scortti M."/>
            <person name="Vazquez-Boland J."/>
        </authorList>
    </citation>
    <scope>NUCLEOTIDE SEQUENCE [LARGE SCALE GENOMIC DNA]</scope>
    <source>
        <strain evidence="3 4">PAM 2766</strain>
    </source>
</reference>